<feature type="transmembrane region" description="Helical" evidence="1">
    <location>
        <begin position="210"/>
        <end position="229"/>
    </location>
</feature>
<reference evidence="4 5" key="1">
    <citation type="submission" date="2021-02" db="EMBL/GenBank/DDBJ databases">
        <title>Variation within the Batrachochytrium salamandrivorans European outbreak.</title>
        <authorList>
            <person name="Kelly M."/>
            <person name="Pasmans F."/>
            <person name="Shea T.P."/>
            <person name="Munoz J.F."/>
            <person name="Carranza S."/>
            <person name="Cuomo C.A."/>
            <person name="Martel A."/>
        </authorList>
    </citation>
    <scope>NUCLEOTIDE SEQUENCE [LARGE SCALE GENOMIC DNA]</scope>
    <source>
        <strain evidence="4 5">AMFP18/2</strain>
    </source>
</reference>
<dbReference type="Pfam" id="PF13373">
    <property type="entry name" value="Dsc3_C"/>
    <property type="match status" value="1"/>
</dbReference>
<gene>
    <name evidence="4" type="ORF">BASA50_010106</name>
</gene>
<keyword evidence="1" id="KW-1133">Transmembrane helix</keyword>
<organism evidence="4 5">
    <name type="scientific">Batrachochytrium salamandrivorans</name>
    <dbReference type="NCBI Taxonomy" id="1357716"/>
    <lineage>
        <taxon>Eukaryota</taxon>
        <taxon>Fungi</taxon>
        <taxon>Fungi incertae sedis</taxon>
        <taxon>Chytridiomycota</taxon>
        <taxon>Chytridiomycota incertae sedis</taxon>
        <taxon>Chytridiomycetes</taxon>
        <taxon>Rhizophydiales</taxon>
        <taxon>Rhizophydiales incertae sedis</taxon>
        <taxon>Batrachochytrium</taxon>
    </lineage>
</organism>
<accession>A0ABQ8EZE5</accession>
<feature type="transmembrane region" description="Helical" evidence="1">
    <location>
        <begin position="180"/>
        <end position="198"/>
    </location>
</feature>
<keyword evidence="1" id="KW-0812">Transmembrane</keyword>
<dbReference type="InterPro" id="IPR025390">
    <property type="entry name" value="Dsc3_C"/>
</dbReference>
<protein>
    <recommendedName>
        <fullName evidence="6">DSC E3 ubiquitin ligase complex subunit 3 C-terminal domain-containing protein</fullName>
    </recommendedName>
</protein>
<sequence length="231" mass="26141">MAEPHTVVQLDGTLHNYLYVRFADGRDDVQVLTTSSVPTTVQDICDFLVSHDNALQSKFLRLLYRGRVLKPDETLATLLAPMDIFALLHPVFFHCSISDVPPQNSNEEPQLTRRVPGFDRLIELGMSIQEVEDLRTQFHSLRSQGADEPPENARDAEESWMENPVSTGHFDDTGGTHTDMLIGLMVGFFMGILILLWIKEAHMCNQRRQLGIITGLTINISFGVLRLFYLE</sequence>
<evidence type="ECO:0008006" key="6">
    <source>
        <dbReference type="Google" id="ProtNLM"/>
    </source>
</evidence>
<feature type="domain" description="DSC E3 ubiquitin ligase complex subunit 3 C-terminal" evidence="3">
    <location>
        <begin position="117"/>
        <end position="226"/>
    </location>
</feature>
<dbReference type="EMBL" id="JAFCIX010000466">
    <property type="protein sequence ID" value="KAH6589361.1"/>
    <property type="molecule type" value="Genomic_DNA"/>
</dbReference>
<dbReference type="PANTHER" id="PTHR28049:SF1">
    <property type="entry name" value="DSC E3 UBIQUITIN LIGASE COMPLEX SUBUNIT 3"/>
    <property type="match status" value="1"/>
</dbReference>
<comment type="caution">
    <text evidence="4">The sequence shown here is derived from an EMBL/GenBank/DDBJ whole genome shotgun (WGS) entry which is preliminary data.</text>
</comment>
<feature type="domain" description="DSC E3 ubiquitin ligase complex subunit 3 ubiquitin-like" evidence="2">
    <location>
        <begin position="17"/>
        <end position="80"/>
    </location>
</feature>
<evidence type="ECO:0000259" key="3">
    <source>
        <dbReference type="Pfam" id="PF13373"/>
    </source>
</evidence>
<evidence type="ECO:0000313" key="4">
    <source>
        <dbReference type="EMBL" id="KAH6589361.1"/>
    </source>
</evidence>
<keyword evidence="5" id="KW-1185">Reference proteome</keyword>
<dbReference type="Proteomes" id="UP001648503">
    <property type="component" value="Unassembled WGS sequence"/>
</dbReference>
<evidence type="ECO:0000256" key="1">
    <source>
        <dbReference type="SAM" id="Phobius"/>
    </source>
</evidence>
<dbReference type="InterPro" id="IPR029071">
    <property type="entry name" value="Ubiquitin-like_domsf"/>
</dbReference>
<dbReference type="Pfam" id="PF10302">
    <property type="entry name" value="Dsc3_N"/>
    <property type="match status" value="1"/>
</dbReference>
<dbReference type="InterPro" id="IPR019413">
    <property type="entry name" value="Dsc3_ub-like_dom"/>
</dbReference>
<dbReference type="InterPro" id="IPR045226">
    <property type="entry name" value="Dsc3"/>
</dbReference>
<keyword evidence="1" id="KW-0472">Membrane</keyword>
<dbReference type="PANTHER" id="PTHR28049">
    <property type="entry name" value="TRANSMEMBRANE PROTEIN YOR223W"/>
    <property type="match status" value="1"/>
</dbReference>
<dbReference type="SUPFAM" id="SSF54236">
    <property type="entry name" value="Ubiquitin-like"/>
    <property type="match status" value="1"/>
</dbReference>
<evidence type="ECO:0000313" key="5">
    <source>
        <dbReference type="Proteomes" id="UP001648503"/>
    </source>
</evidence>
<proteinExistence type="predicted"/>
<name>A0ABQ8EZE5_9FUNG</name>
<evidence type="ECO:0000259" key="2">
    <source>
        <dbReference type="Pfam" id="PF10302"/>
    </source>
</evidence>